<evidence type="ECO:0000313" key="3">
    <source>
        <dbReference type="Proteomes" id="UP000275078"/>
    </source>
</evidence>
<protein>
    <submittedName>
        <fullName evidence="2">Uncharacterized protein</fullName>
    </submittedName>
</protein>
<dbReference type="AlphaFoldDB" id="A0A3N4I0E4"/>
<feature type="non-terminal residue" evidence="2">
    <location>
        <position position="254"/>
    </location>
</feature>
<reference evidence="2 3" key="1">
    <citation type="journal article" date="2018" name="Nat. Ecol. Evol.">
        <title>Pezizomycetes genomes reveal the molecular basis of ectomycorrhizal truffle lifestyle.</title>
        <authorList>
            <person name="Murat C."/>
            <person name="Payen T."/>
            <person name="Noel B."/>
            <person name="Kuo A."/>
            <person name="Morin E."/>
            <person name="Chen J."/>
            <person name="Kohler A."/>
            <person name="Krizsan K."/>
            <person name="Balestrini R."/>
            <person name="Da Silva C."/>
            <person name="Montanini B."/>
            <person name="Hainaut M."/>
            <person name="Levati E."/>
            <person name="Barry K.W."/>
            <person name="Belfiori B."/>
            <person name="Cichocki N."/>
            <person name="Clum A."/>
            <person name="Dockter R.B."/>
            <person name="Fauchery L."/>
            <person name="Guy J."/>
            <person name="Iotti M."/>
            <person name="Le Tacon F."/>
            <person name="Lindquist E.A."/>
            <person name="Lipzen A."/>
            <person name="Malagnac F."/>
            <person name="Mello A."/>
            <person name="Molinier V."/>
            <person name="Miyauchi S."/>
            <person name="Poulain J."/>
            <person name="Riccioni C."/>
            <person name="Rubini A."/>
            <person name="Sitrit Y."/>
            <person name="Splivallo R."/>
            <person name="Traeger S."/>
            <person name="Wang M."/>
            <person name="Zifcakova L."/>
            <person name="Wipf D."/>
            <person name="Zambonelli A."/>
            <person name="Paolocci F."/>
            <person name="Nowrousian M."/>
            <person name="Ottonello S."/>
            <person name="Baldrian P."/>
            <person name="Spatafora J.W."/>
            <person name="Henrissat B."/>
            <person name="Nagy L.G."/>
            <person name="Aury J.M."/>
            <person name="Wincker P."/>
            <person name="Grigoriev I.V."/>
            <person name="Bonfante P."/>
            <person name="Martin F.M."/>
        </authorList>
    </citation>
    <scope>NUCLEOTIDE SEQUENCE [LARGE SCALE GENOMIC DNA]</scope>
    <source>
        <strain evidence="2 3">RN42</strain>
    </source>
</reference>
<dbReference type="EMBL" id="ML119697">
    <property type="protein sequence ID" value="RPA79573.1"/>
    <property type="molecule type" value="Genomic_DNA"/>
</dbReference>
<dbReference type="Proteomes" id="UP000275078">
    <property type="component" value="Unassembled WGS sequence"/>
</dbReference>
<organism evidence="2 3">
    <name type="scientific">Ascobolus immersus RN42</name>
    <dbReference type="NCBI Taxonomy" id="1160509"/>
    <lineage>
        <taxon>Eukaryota</taxon>
        <taxon>Fungi</taxon>
        <taxon>Dikarya</taxon>
        <taxon>Ascomycota</taxon>
        <taxon>Pezizomycotina</taxon>
        <taxon>Pezizomycetes</taxon>
        <taxon>Pezizales</taxon>
        <taxon>Ascobolaceae</taxon>
        <taxon>Ascobolus</taxon>
    </lineage>
</organism>
<dbReference type="OrthoDB" id="2404451at2759"/>
<feature type="region of interest" description="Disordered" evidence="1">
    <location>
        <begin position="34"/>
        <end position="56"/>
    </location>
</feature>
<dbReference type="PANTHER" id="PTHR46579">
    <property type="entry name" value="F5/8 TYPE C DOMAIN-CONTAINING PROTEIN-RELATED"/>
    <property type="match status" value="1"/>
</dbReference>
<sequence length="254" mass="29300">MSGCGAYLYCTYCKAHGFYGCSYVYCPFRGPTSEDSEAPTNRHSAPQSKYKPNGDPKHFDLDPTNLPMRKHDEFVTAMDAIVMNDDTLYMKKRSGINAYSIFTCLPSISYPDSFPIDHMHLWFSNVSKQLFYMLRGTYGSKTDAGFVTTSDPYNIKKEAWYEMGNDMDKTNAKGFIPTVFGYNIRSIANHSHEFKAEEWKSFLLRYMPIYLRGRLPQEIYSEFTSFVKAITKCDKVCLTLGEIDEINGRFNRWI</sequence>
<gene>
    <name evidence="2" type="ORF">BJ508DRAFT_211035</name>
</gene>
<dbReference type="PANTHER" id="PTHR46579:SF1">
    <property type="entry name" value="F5_8 TYPE C DOMAIN-CONTAINING PROTEIN"/>
    <property type="match status" value="1"/>
</dbReference>
<name>A0A3N4I0E4_ASCIM</name>
<evidence type="ECO:0000313" key="2">
    <source>
        <dbReference type="EMBL" id="RPA79573.1"/>
    </source>
</evidence>
<feature type="compositionally biased region" description="Polar residues" evidence="1">
    <location>
        <begin position="38"/>
        <end position="47"/>
    </location>
</feature>
<evidence type="ECO:0000256" key="1">
    <source>
        <dbReference type="SAM" id="MobiDB-lite"/>
    </source>
</evidence>
<accession>A0A3N4I0E4</accession>
<proteinExistence type="predicted"/>
<keyword evidence="3" id="KW-1185">Reference proteome</keyword>